<gene>
    <name evidence="6" type="ORF">BD833_101238</name>
</gene>
<dbReference type="PRINTS" id="PR00039">
    <property type="entry name" value="HTHLYSR"/>
</dbReference>
<sequence>MELRQLAYALAVAEELHFGRAAARMRVSQQSVSEQVRRLERELGAALFVRTSRRVALTAVGEAFLPEARRAVRAAQRARDVGRRAAQGLGRELRVGYAEDLGPRLFQLTGPALAGERVHVTPVPMRTPEQLAELREQRLDLAFGWAPPPAPDLEDLLVTREPLVAAMAADHPLVGAGPFDPRALSGRPLVVVQRAVNPWLHDAILRQLHDRGATVTVTAEHSTIDQVLPLVLSSAAVGVTTASAAASRSHPGVVYRPFTAPSPTVDHRLVWRRDTGNRAVTTFVDVARRLRDSGAFLPAELPTGLPLPAAPGAR</sequence>
<dbReference type="GO" id="GO:0003677">
    <property type="term" value="F:DNA binding"/>
    <property type="evidence" value="ECO:0007669"/>
    <property type="project" value="UniProtKB-KW"/>
</dbReference>
<dbReference type="AlphaFoldDB" id="A0A5S5D3H0"/>
<evidence type="ECO:0000256" key="1">
    <source>
        <dbReference type="ARBA" id="ARBA00009437"/>
    </source>
</evidence>
<evidence type="ECO:0000256" key="3">
    <source>
        <dbReference type="ARBA" id="ARBA00023125"/>
    </source>
</evidence>
<comment type="caution">
    <text evidence="6">The sequence shown here is derived from an EMBL/GenBank/DDBJ whole genome shotgun (WGS) entry which is preliminary data.</text>
</comment>
<keyword evidence="4" id="KW-0804">Transcription</keyword>
<keyword evidence="3" id="KW-0238">DNA-binding</keyword>
<dbReference type="InterPro" id="IPR036390">
    <property type="entry name" value="WH_DNA-bd_sf"/>
</dbReference>
<feature type="domain" description="HTH lysR-type" evidence="5">
    <location>
        <begin position="1"/>
        <end position="58"/>
    </location>
</feature>
<dbReference type="Pfam" id="PF03466">
    <property type="entry name" value="LysR_substrate"/>
    <property type="match status" value="1"/>
</dbReference>
<dbReference type="Gene3D" id="1.10.10.10">
    <property type="entry name" value="Winged helix-like DNA-binding domain superfamily/Winged helix DNA-binding domain"/>
    <property type="match status" value="1"/>
</dbReference>
<dbReference type="Pfam" id="PF00126">
    <property type="entry name" value="HTH_1"/>
    <property type="match status" value="1"/>
</dbReference>
<reference evidence="6 7" key="1">
    <citation type="submission" date="2019-07" db="EMBL/GenBank/DDBJ databases">
        <title>Genomic Encyclopedia of Archaeal and Bacterial Type Strains, Phase II (KMG-II): from individual species to whole genera.</title>
        <authorList>
            <person name="Goeker M."/>
        </authorList>
    </citation>
    <scope>NUCLEOTIDE SEQUENCE [LARGE SCALE GENOMIC DNA]</scope>
    <source>
        <strain evidence="6 7">DSM 46842</strain>
    </source>
</reference>
<dbReference type="CDD" id="cd08414">
    <property type="entry name" value="PBP2_LTTR_aromatics_like"/>
    <property type="match status" value="1"/>
</dbReference>
<dbReference type="Gene3D" id="3.40.190.10">
    <property type="entry name" value="Periplasmic binding protein-like II"/>
    <property type="match status" value="2"/>
</dbReference>
<dbReference type="EMBL" id="VNHW01000001">
    <property type="protein sequence ID" value="TYP90520.1"/>
    <property type="molecule type" value="Genomic_DNA"/>
</dbReference>
<dbReference type="InterPro" id="IPR000847">
    <property type="entry name" value="LysR_HTH_N"/>
</dbReference>
<proteinExistence type="inferred from homology"/>
<evidence type="ECO:0000313" key="7">
    <source>
        <dbReference type="Proteomes" id="UP000322499"/>
    </source>
</evidence>
<dbReference type="SUPFAM" id="SSF53850">
    <property type="entry name" value="Periplasmic binding protein-like II"/>
    <property type="match status" value="1"/>
</dbReference>
<organism evidence="6 7">
    <name type="scientific">Blastococcus xanthinilyticus</name>
    <dbReference type="NCBI Taxonomy" id="1564164"/>
    <lineage>
        <taxon>Bacteria</taxon>
        <taxon>Bacillati</taxon>
        <taxon>Actinomycetota</taxon>
        <taxon>Actinomycetes</taxon>
        <taxon>Geodermatophilales</taxon>
        <taxon>Geodermatophilaceae</taxon>
        <taxon>Blastococcus</taxon>
    </lineage>
</organism>
<dbReference type="Proteomes" id="UP000322499">
    <property type="component" value="Unassembled WGS sequence"/>
</dbReference>
<accession>A0A5S5D3H0</accession>
<dbReference type="GO" id="GO:0032993">
    <property type="term" value="C:protein-DNA complex"/>
    <property type="evidence" value="ECO:0007669"/>
    <property type="project" value="TreeGrafter"/>
</dbReference>
<comment type="similarity">
    <text evidence="1">Belongs to the LysR transcriptional regulatory family.</text>
</comment>
<evidence type="ECO:0000259" key="5">
    <source>
        <dbReference type="PROSITE" id="PS50931"/>
    </source>
</evidence>
<dbReference type="InterPro" id="IPR036388">
    <property type="entry name" value="WH-like_DNA-bd_sf"/>
</dbReference>
<dbReference type="GO" id="GO:0003700">
    <property type="term" value="F:DNA-binding transcription factor activity"/>
    <property type="evidence" value="ECO:0007669"/>
    <property type="project" value="InterPro"/>
</dbReference>
<dbReference type="FunFam" id="1.10.10.10:FF:000001">
    <property type="entry name" value="LysR family transcriptional regulator"/>
    <property type="match status" value="1"/>
</dbReference>
<dbReference type="PANTHER" id="PTHR30346:SF28">
    <property type="entry name" value="HTH-TYPE TRANSCRIPTIONAL REGULATOR CYNR"/>
    <property type="match status" value="1"/>
</dbReference>
<dbReference type="InterPro" id="IPR005119">
    <property type="entry name" value="LysR_subst-bd"/>
</dbReference>
<keyword evidence="2" id="KW-0805">Transcription regulation</keyword>
<protein>
    <submittedName>
        <fullName evidence="6">LysR family transcriptional regulator</fullName>
    </submittedName>
</protein>
<name>A0A5S5D3H0_9ACTN</name>
<keyword evidence="7" id="KW-1185">Reference proteome</keyword>
<dbReference type="SUPFAM" id="SSF46785">
    <property type="entry name" value="Winged helix' DNA-binding domain"/>
    <property type="match status" value="1"/>
</dbReference>
<dbReference type="PANTHER" id="PTHR30346">
    <property type="entry name" value="TRANSCRIPTIONAL DUAL REGULATOR HCAR-RELATED"/>
    <property type="match status" value="1"/>
</dbReference>
<evidence type="ECO:0000313" key="6">
    <source>
        <dbReference type="EMBL" id="TYP90520.1"/>
    </source>
</evidence>
<dbReference type="PROSITE" id="PS50931">
    <property type="entry name" value="HTH_LYSR"/>
    <property type="match status" value="1"/>
</dbReference>
<evidence type="ECO:0000256" key="2">
    <source>
        <dbReference type="ARBA" id="ARBA00023015"/>
    </source>
</evidence>
<evidence type="ECO:0000256" key="4">
    <source>
        <dbReference type="ARBA" id="ARBA00023163"/>
    </source>
</evidence>